<organism evidence="2 3">
    <name type="scientific">Leisingera aquaemixtae</name>
    <dbReference type="NCBI Taxonomy" id="1396826"/>
    <lineage>
        <taxon>Bacteria</taxon>
        <taxon>Pseudomonadati</taxon>
        <taxon>Pseudomonadota</taxon>
        <taxon>Alphaproteobacteria</taxon>
        <taxon>Rhodobacterales</taxon>
        <taxon>Roseobacteraceae</taxon>
        <taxon>Leisingera</taxon>
    </lineage>
</organism>
<dbReference type="RefSeq" id="WP_145977039.1">
    <property type="nucleotide sequence ID" value="NZ_CYSR01000027.1"/>
</dbReference>
<gene>
    <name evidence="2" type="ORF">PHA8399_02658</name>
</gene>
<feature type="compositionally biased region" description="Low complexity" evidence="1">
    <location>
        <begin position="62"/>
        <end position="73"/>
    </location>
</feature>
<protein>
    <submittedName>
        <fullName evidence="2">Uncharacterized protein</fullName>
    </submittedName>
</protein>
<reference evidence="2 3" key="1">
    <citation type="submission" date="2015-09" db="EMBL/GenBank/DDBJ databases">
        <authorList>
            <consortium name="Swine Surveillance"/>
        </authorList>
    </citation>
    <scope>NUCLEOTIDE SEQUENCE [LARGE SCALE GENOMIC DNA]</scope>
    <source>
        <strain evidence="2 3">CECT 8399</strain>
    </source>
</reference>
<dbReference type="AlphaFoldDB" id="A0A0P1HMB7"/>
<dbReference type="EMBL" id="CYSR01000027">
    <property type="protein sequence ID" value="CUI00526.1"/>
    <property type="molecule type" value="Genomic_DNA"/>
</dbReference>
<proteinExistence type="predicted"/>
<accession>A0A0P1HMB7</accession>
<evidence type="ECO:0000313" key="2">
    <source>
        <dbReference type="EMBL" id="CUI00526.1"/>
    </source>
</evidence>
<evidence type="ECO:0000313" key="3">
    <source>
        <dbReference type="Proteomes" id="UP000051326"/>
    </source>
</evidence>
<evidence type="ECO:0000256" key="1">
    <source>
        <dbReference type="SAM" id="MobiDB-lite"/>
    </source>
</evidence>
<feature type="region of interest" description="Disordered" evidence="1">
    <location>
        <begin position="1"/>
        <end position="83"/>
    </location>
</feature>
<sequence>MFLPVSGRVDPVKPNRGHLTARPVVRSDDPDRSESASTSPREQEPHGHPQDPSGRDDRRSRPAAAAQQGTGPASGLPQENPVLAEHLLLQRAEHQDPGSEAECEAACHAYKAVKTLSA</sequence>
<feature type="compositionally biased region" description="Basic and acidic residues" evidence="1">
    <location>
        <begin position="25"/>
        <end position="34"/>
    </location>
</feature>
<name>A0A0P1HMB7_9RHOB</name>
<dbReference type="Proteomes" id="UP000051326">
    <property type="component" value="Unassembled WGS sequence"/>
</dbReference>
<feature type="compositionally biased region" description="Basic and acidic residues" evidence="1">
    <location>
        <begin position="41"/>
        <end position="60"/>
    </location>
</feature>